<sequence length="356" mass="41460">MTFGYNSLTNLSIIKKEIKRRRISSYDKSGANLDFLTIEGNNKVELGDINSAGIIKHIWMTLASSDMYYLRKSIIRMWWDDEEKPSVECPIGDFFGVGHGKTVNFWSLPLSMGPEDGKGFNCFFPMPFSNRARIEVDNESDTRLICYFYIDYEELQVLDSSFGRFHSCWNRENPCDGQDYIKLNEKNRKAEMFSKKNESHKGDYIILEAEGEGHFVGCHLDIHNLFETERFNWPGEGDDYIEIDDGEIIIYGTGTEDYFCTAWSPSQYYCSPYFGITLPGGKNWSGKISYYRYHIEDPVYFHKNIKVKIEHGHANQRSDDLSSTAYWYQTEPHKKLKPILQVDKRLPKEQPKERSS</sequence>
<evidence type="ECO:0000313" key="1">
    <source>
        <dbReference type="EMBL" id="KKM25149.1"/>
    </source>
</evidence>
<comment type="caution">
    <text evidence="1">The sequence shown here is derived from an EMBL/GenBank/DDBJ whole genome shotgun (WGS) entry which is preliminary data.</text>
</comment>
<proteinExistence type="predicted"/>
<organism evidence="1">
    <name type="scientific">marine sediment metagenome</name>
    <dbReference type="NCBI Taxonomy" id="412755"/>
    <lineage>
        <taxon>unclassified sequences</taxon>
        <taxon>metagenomes</taxon>
        <taxon>ecological metagenomes</taxon>
    </lineage>
</organism>
<dbReference type="InterPro" id="IPR021345">
    <property type="entry name" value="DUF2961"/>
</dbReference>
<gene>
    <name evidence="1" type="ORF">LCGC14_1597910</name>
</gene>
<protein>
    <recommendedName>
        <fullName evidence="2">DUF2961 domain-containing protein</fullName>
    </recommendedName>
</protein>
<dbReference type="Gene3D" id="2.60.120.1390">
    <property type="match status" value="2"/>
</dbReference>
<evidence type="ECO:0008006" key="2">
    <source>
        <dbReference type="Google" id="ProtNLM"/>
    </source>
</evidence>
<accession>A0A0F9IYG5</accession>
<reference evidence="1" key="1">
    <citation type="journal article" date="2015" name="Nature">
        <title>Complex archaea that bridge the gap between prokaryotes and eukaryotes.</title>
        <authorList>
            <person name="Spang A."/>
            <person name="Saw J.H."/>
            <person name="Jorgensen S.L."/>
            <person name="Zaremba-Niedzwiedzka K."/>
            <person name="Martijn J."/>
            <person name="Lind A.E."/>
            <person name="van Eijk R."/>
            <person name="Schleper C."/>
            <person name="Guy L."/>
            <person name="Ettema T.J."/>
        </authorList>
    </citation>
    <scope>NUCLEOTIDE SEQUENCE</scope>
</reference>
<dbReference type="EMBL" id="LAZR01012777">
    <property type="protein sequence ID" value="KKM25149.1"/>
    <property type="molecule type" value="Genomic_DNA"/>
</dbReference>
<dbReference type="Pfam" id="PF11175">
    <property type="entry name" value="DUF2961"/>
    <property type="match status" value="1"/>
</dbReference>
<dbReference type="AlphaFoldDB" id="A0A0F9IYG5"/>
<name>A0A0F9IYG5_9ZZZZ</name>